<reference evidence="9 10" key="1">
    <citation type="submission" date="2013-11" db="EMBL/GenBank/DDBJ databases">
        <title>Opisthorchis viverrini - life in the bile duct.</title>
        <authorList>
            <person name="Young N.D."/>
            <person name="Nagarajan N."/>
            <person name="Lin S.J."/>
            <person name="Korhonen P.K."/>
            <person name="Jex A.R."/>
            <person name="Hall R.S."/>
            <person name="Safavi-Hemami H."/>
            <person name="Kaewkong W."/>
            <person name="Bertrand D."/>
            <person name="Gao S."/>
            <person name="Seet Q."/>
            <person name="Wongkham S."/>
            <person name="Teh B.T."/>
            <person name="Wongkham C."/>
            <person name="Intapan P.M."/>
            <person name="Maleewong W."/>
            <person name="Yang X."/>
            <person name="Hu M."/>
            <person name="Wang Z."/>
            <person name="Hofmann A."/>
            <person name="Sternberg P.W."/>
            <person name="Tan P."/>
            <person name="Wang J."/>
            <person name="Gasser R.B."/>
        </authorList>
    </citation>
    <scope>NUCLEOTIDE SEQUENCE [LARGE SCALE GENOMIC DNA]</scope>
</reference>
<keyword evidence="4" id="KW-0805">Transcription regulation</keyword>
<dbReference type="SUPFAM" id="SSF50729">
    <property type="entry name" value="PH domain-like"/>
    <property type="match status" value="1"/>
</dbReference>
<keyword evidence="10" id="KW-1185">Reference proteome</keyword>
<feature type="compositionally biased region" description="Polar residues" evidence="7">
    <location>
        <begin position="175"/>
        <end position="197"/>
    </location>
</feature>
<dbReference type="AlphaFoldDB" id="A0A074ZG93"/>
<dbReference type="CDD" id="cd13229">
    <property type="entry name" value="PH_TFIIH"/>
    <property type="match status" value="1"/>
</dbReference>
<dbReference type="EMBL" id="KL596753">
    <property type="protein sequence ID" value="KER26218.1"/>
    <property type="molecule type" value="Genomic_DNA"/>
</dbReference>
<dbReference type="GO" id="GO:0006351">
    <property type="term" value="P:DNA-templated transcription"/>
    <property type="evidence" value="ECO:0007669"/>
    <property type="project" value="InterPro"/>
</dbReference>
<accession>A0A074ZG93</accession>
<feature type="domain" description="BSD" evidence="8">
    <location>
        <begin position="102"/>
        <end position="148"/>
    </location>
</feature>
<keyword evidence="5" id="KW-0804">Transcription</keyword>
<dbReference type="SUPFAM" id="SSF140383">
    <property type="entry name" value="BSD domain-like"/>
    <property type="match status" value="2"/>
</dbReference>
<evidence type="ECO:0000256" key="6">
    <source>
        <dbReference type="ARBA" id="ARBA00023242"/>
    </source>
</evidence>
<dbReference type="PANTHER" id="PTHR12856">
    <property type="entry name" value="TRANSCRIPTION INITIATION FACTOR IIH-RELATED"/>
    <property type="match status" value="1"/>
</dbReference>
<evidence type="ECO:0000256" key="2">
    <source>
        <dbReference type="ARBA" id="ARBA00009448"/>
    </source>
</evidence>
<dbReference type="Pfam" id="PF03909">
    <property type="entry name" value="BSD"/>
    <property type="match status" value="1"/>
</dbReference>
<dbReference type="Proteomes" id="UP000054324">
    <property type="component" value="Unassembled WGS sequence"/>
</dbReference>
<dbReference type="GeneID" id="20320677"/>
<gene>
    <name evidence="9" type="ORF">T265_06498</name>
</gene>
<dbReference type="Gene3D" id="1.10.3970.10">
    <property type="entry name" value="BSD domain"/>
    <property type="match status" value="1"/>
</dbReference>
<dbReference type="KEGG" id="ovi:T265_06498"/>
<dbReference type="InterPro" id="IPR027079">
    <property type="entry name" value="Tfb1/GTF2H1"/>
</dbReference>
<evidence type="ECO:0000256" key="4">
    <source>
        <dbReference type="ARBA" id="ARBA00023015"/>
    </source>
</evidence>
<feature type="compositionally biased region" description="Polar residues" evidence="7">
    <location>
        <begin position="565"/>
        <end position="584"/>
    </location>
</feature>
<protein>
    <recommendedName>
        <fullName evidence="8">BSD domain-containing protein</fullName>
    </recommendedName>
</protein>
<dbReference type="CTD" id="20320677"/>
<feature type="region of interest" description="Disordered" evidence="7">
    <location>
        <begin position="652"/>
        <end position="679"/>
    </location>
</feature>
<dbReference type="RefSeq" id="XP_009170036.1">
    <property type="nucleotide sequence ID" value="XM_009171772.1"/>
</dbReference>
<dbReference type="Pfam" id="PF08567">
    <property type="entry name" value="PH_TFIIH"/>
    <property type="match status" value="1"/>
</dbReference>
<name>A0A074ZG93_OPIVI</name>
<evidence type="ECO:0000259" key="8">
    <source>
        <dbReference type="PROSITE" id="PS50858"/>
    </source>
</evidence>
<evidence type="ECO:0000256" key="1">
    <source>
        <dbReference type="ARBA" id="ARBA00004123"/>
    </source>
</evidence>
<feature type="region of interest" description="Disordered" evidence="7">
    <location>
        <begin position="558"/>
        <end position="589"/>
    </location>
</feature>
<dbReference type="SMART" id="SM00751">
    <property type="entry name" value="BSD"/>
    <property type="match status" value="2"/>
</dbReference>
<evidence type="ECO:0000313" key="9">
    <source>
        <dbReference type="EMBL" id="KER26218.1"/>
    </source>
</evidence>
<organism evidence="9 10">
    <name type="scientific">Opisthorchis viverrini</name>
    <name type="common">Southeast Asian liver fluke</name>
    <dbReference type="NCBI Taxonomy" id="6198"/>
    <lineage>
        <taxon>Eukaryota</taxon>
        <taxon>Metazoa</taxon>
        <taxon>Spiralia</taxon>
        <taxon>Lophotrochozoa</taxon>
        <taxon>Platyhelminthes</taxon>
        <taxon>Trematoda</taxon>
        <taxon>Digenea</taxon>
        <taxon>Opisthorchiida</taxon>
        <taxon>Opisthorchiata</taxon>
        <taxon>Opisthorchiidae</taxon>
        <taxon>Opisthorchis</taxon>
    </lineage>
</organism>
<dbReference type="GO" id="GO:0000439">
    <property type="term" value="C:transcription factor TFIIH core complex"/>
    <property type="evidence" value="ECO:0007669"/>
    <property type="project" value="InterPro"/>
</dbReference>
<feature type="compositionally biased region" description="Low complexity" evidence="7">
    <location>
        <begin position="652"/>
        <end position="665"/>
    </location>
</feature>
<feature type="region of interest" description="Disordered" evidence="7">
    <location>
        <begin position="338"/>
        <end position="365"/>
    </location>
</feature>
<evidence type="ECO:0000256" key="3">
    <source>
        <dbReference type="ARBA" id="ARBA00022737"/>
    </source>
</evidence>
<evidence type="ECO:0000313" key="10">
    <source>
        <dbReference type="Proteomes" id="UP000054324"/>
    </source>
</evidence>
<sequence length="825" mass="90969">MSKQKEDVLLMVKHVRYKKVDGTLYVNSGRVAWRNQTSDSFKISAAFEDIRVQRISPDQKEKVQLQLLMHNGESFTFQFADPAGRQKQLEMRNSVKEMLQGLLPKFKDKAHSELKEKFRLLESNPEILALYKELVVTGILSSEEFWTRPEFVTLTPKSSSFDGVAPGSQRKSDSRVTQNTSNHAQTAPDTSSSTTGQISRSFNLADKPQALGVPSNLLSDIKPEADGVNGIKYNLTHDTIDAIFRAYPTVRQRHRELVPDKLSEADFWVKFFQSHYFHRDRVQIPKEDIFAECANLDERHFQNELRRSRRNRISACLDLENLSDHDLGSGYGSECVSTSSAPNTLNSADMPKAADGTKTPSSQSSNYSANQLLLRRFNNHSLLVLKSLGAGDIASGLSCSTSVAESSGHLGASQESPSTVMSTSLKERVYGPELADTPPQPHYPLELAGVSDYLEGPVSIDQSITEHSSTVHPPKQPSFSFSPSQLMRGLKRCQTSVTAAYQSKRKPHAPVVTTLDAQLALVDVSPGGCLVGGKGVPDELKSSRTDRTETNETVGCRVPLDASHPTRNPSSTPGQARATPSTGNDMDRSPAMLNSEQLRELALLYASASELLRHFWACFPVTNQQLVEKLERIATSLTRFRTTKVVHFAASLDSSSGKPDSSLPSHNSDGGLSRGTIAPQSYRPRVTSHLECMLDAAQRKGNGIKCTDQVIRFLVMFCLLPNALIDPGWSAEFSQCTLLFVWIVVRIINLSPQIPAQTGFLYALDCSSPNCSDEPSAGSSNWLLSPEQKKIHRSTFEGCTVPISDRCMDSTDNFHSEFAASPDHE</sequence>
<keyword evidence="6" id="KW-0539">Nucleus</keyword>
<dbReference type="PROSITE" id="PS50858">
    <property type="entry name" value="BSD"/>
    <property type="match status" value="2"/>
</dbReference>
<dbReference type="STRING" id="6198.A0A074ZG93"/>
<dbReference type="Gene3D" id="6.10.140.1200">
    <property type="match status" value="1"/>
</dbReference>
<feature type="domain" description="BSD" evidence="8">
    <location>
        <begin position="227"/>
        <end position="279"/>
    </location>
</feature>
<dbReference type="InterPro" id="IPR035925">
    <property type="entry name" value="BSD_dom_sf"/>
</dbReference>
<dbReference type="GO" id="GO:0006289">
    <property type="term" value="P:nucleotide-excision repair"/>
    <property type="evidence" value="ECO:0007669"/>
    <property type="project" value="InterPro"/>
</dbReference>
<dbReference type="InterPro" id="IPR011993">
    <property type="entry name" value="PH-like_dom_sf"/>
</dbReference>
<evidence type="ECO:0000256" key="5">
    <source>
        <dbReference type="ARBA" id="ARBA00023163"/>
    </source>
</evidence>
<dbReference type="OrthoDB" id="360521at2759"/>
<feature type="region of interest" description="Disordered" evidence="7">
    <location>
        <begin position="157"/>
        <end position="197"/>
    </location>
</feature>
<keyword evidence="3" id="KW-0677">Repeat</keyword>
<dbReference type="InterPro" id="IPR005607">
    <property type="entry name" value="BSD_dom"/>
</dbReference>
<evidence type="ECO:0000256" key="7">
    <source>
        <dbReference type="SAM" id="MobiDB-lite"/>
    </source>
</evidence>
<comment type="subcellular location">
    <subcellularLocation>
        <location evidence="1">Nucleus</location>
    </subcellularLocation>
</comment>
<feature type="compositionally biased region" description="Polar residues" evidence="7">
    <location>
        <begin position="338"/>
        <end position="347"/>
    </location>
</feature>
<dbReference type="InterPro" id="IPR013876">
    <property type="entry name" value="TFIIH_BTF_p62_N"/>
</dbReference>
<proteinExistence type="inferred from homology"/>
<dbReference type="Gene3D" id="2.30.29.30">
    <property type="entry name" value="Pleckstrin-homology domain (PH domain)/Phosphotyrosine-binding domain (PTB)"/>
    <property type="match status" value="1"/>
</dbReference>
<comment type="similarity">
    <text evidence="2">Belongs to the TFB1 family.</text>
</comment>